<dbReference type="EMBL" id="RBZO01000056">
    <property type="protein sequence ID" value="RKQ11734.1"/>
    <property type="molecule type" value="Genomic_DNA"/>
</dbReference>
<accession>A0A494YR91</accession>
<sequence length="211" mass="24837">MELKEFKLAEALNQRIVDGLMEGYREYLEVRREKSRNMKVSGAYAWVKGNHIDDQVAKTCLSYGVESKLAKAGLTWQYLQFQHQDEKILFIVKNARYFNREQVNKGKDAKGNTRNAKLSYMEDLMKINSGIDFNHLKTDNSFDTVQLELLEENFLSEEDNIEIAKIESDYDVFYIVTYEIDENQIIVFCNLKGYKIAMKRLELCQPIFYYD</sequence>
<organism evidence="1 2">
    <name type="scientific">Oceanobacillus bengalensis</name>
    <dbReference type="NCBI Taxonomy" id="1435466"/>
    <lineage>
        <taxon>Bacteria</taxon>
        <taxon>Bacillati</taxon>
        <taxon>Bacillota</taxon>
        <taxon>Bacilli</taxon>
        <taxon>Bacillales</taxon>
        <taxon>Bacillaceae</taxon>
        <taxon>Oceanobacillus</taxon>
    </lineage>
</organism>
<reference evidence="1 2" key="1">
    <citation type="journal article" date="2015" name="Antonie Van Leeuwenhoek">
        <title>Oceanobacillus bengalensis sp. nov., a bacterium isolated from seawater of the Bay of Bengal.</title>
        <authorList>
            <person name="Yongchang O."/>
            <person name="Xiang W."/>
            <person name="Wang G."/>
        </authorList>
    </citation>
    <scope>NUCLEOTIDE SEQUENCE [LARGE SCALE GENOMIC DNA]</scope>
    <source>
        <strain evidence="1 2">MCCC 1K00260</strain>
    </source>
</reference>
<gene>
    <name evidence="1" type="ORF">D8M05_19375</name>
</gene>
<comment type="caution">
    <text evidence="1">The sequence shown here is derived from an EMBL/GenBank/DDBJ whole genome shotgun (WGS) entry which is preliminary data.</text>
</comment>
<name>A0A494YR91_9BACI</name>
<proteinExistence type="predicted"/>
<evidence type="ECO:0000313" key="1">
    <source>
        <dbReference type="EMBL" id="RKQ11734.1"/>
    </source>
</evidence>
<evidence type="ECO:0000313" key="2">
    <source>
        <dbReference type="Proteomes" id="UP000281813"/>
    </source>
</evidence>
<keyword evidence="2" id="KW-1185">Reference proteome</keyword>
<protein>
    <submittedName>
        <fullName evidence="1">Uncharacterized protein</fullName>
    </submittedName>
</protein>
<dbReference type="Proteomes" id="UP000281813">
    <property type="component" value="Unassembled WGS sequence"/>
</dbReference>
<dbReference type="AlphaFoldDB" id="A0A494YR91"/>